<dbReference type="EMBL" id="PJQM01006501">
    <property type="protein sequence ID" value="RCH79565.1"/>
    <property type="molecule type" value="Genomic_DNA"/>
</dbReference>
<accession>A0A367IPH5</accession>
<comment type="caution">
    <text evidence="2">The sequence shown here is derived from an EMBL/GenBank/DDBJ whole genome shotgun (WGS) entry which is preliminary data.</text>
</comment>
<organism evidence="2 3">
    <name type="scientific">Rhizopus stolonifer</name>
    <name type="common">Rhizopus nigricans</name>
    <dbReference type="NCBI Taxonomy" id="4846"/>
    <lineage>
        <taxon>Eukaryota</taxon>
        <taxon>Fungi</taxon>
        <taxon>Fungi incertae sedis</taxon>
        <taxon>Mucoromycota</taxon>
        <taxon>Mucoromycotina</taxon>
        <taxon>Mucoromycetes</taxon>
        <taxon>Mucorales</taxon>
        <taxon>Mucorineae</taxon>
        <taxon>Rhizopodaceae</taxon>
        <taxon>Rhizopus</taxon>
    </lineage>
</organism>
<feature type="non-terminal residue" evidence="2">
    <location>
        <position position="98"/>
    </location>
</feature>
<feature type="compositionally biased region" description="Polar residues" evidence="1">
    <location>
        <begin position="1"/>
        <end position="10"/>
    </location>
</feature>
<evidence type="ECO:0000313" key="3">
    <source>
        <dbReference type="Proteomes" id="UP000253551"/>
    </source>
</evidence>
<sequence length="98" mass="11174">HNQKYTSDQQASHHSETKIDLPSSKDVEKLSIPAKDPYYTIWKKYVNQSEKNNNDEGDQKDDRLLPHISKEIPGNAFNGILNVKDDGFCGFRTLALQV</sequence>
<keyword evidence="3" id="KW-1185">Reference proteome</keyword>
<gene>
    <name evidence="2" type="ORF">CU098_004925</name>
</gene>
<evidence type="ECO:0000256" key="1">
    <source>
        <dbReference type="SAM" id="MobiDB-lite"/>
    </source>
</evidence>
<evidence type="ECO:0000313" key="2">
    <source>
        <dbReference type="EMBL" id="RCH79565.1"/>
    </source>
</evidence>
<dbReference type="AlphaFoldDB" id="A0A367IPH5"/>
<protein>
    <recommendedName>
        <fullName evidence="4">OTU domain-containing protein</fullName>
    </recommendedName>
</protein>
<reference evidence="2 3" key="1">
    <citation type="journal article" date="2018" name="G3 (Bethesda)">
        <title>Phylogenetic and Phylogenomic Definition of Rhizopus Species.</title>
        <authorList>
            <person name="Gryganskyi A.P."/>
            <person name="Golan J."/>
            <person name="Dolatabadi S."/>
            <person name="Mondo S."/>
            <person name="Robb S."/>
            <person name="Idnurm A."/>
            <person name="Muszewska A."/>
            <person name="Steczkiewicz K."/>
            <person name="Masonjones S."/>
            <person name="Liao H.L."/>
            <person name="Gajdeczka M.T."/>
            <person name="Anike F."/>
            <person name="Vuek A."/>
            <person name="Anishchenko I.M."/>
            <person name="Voigt K."/>
            <person name="de Hoog G.S."/>
            <person name="Smith M.E."/>
            <person name="Heitman J."/>
            <person name="Vilgalys R."/>
            <person name="Stajich J.E."/>
        </authorList>
    </citation>
    <scope>NUCLEOTIDE SEQUENCE [LARGE SCALE GENOMIC DNA]</scope>
    <source>
        <strain evidence="2 3">LSU 92-RS-03</strain>
    </source>
</reference>
<feature type="compositionally biased region" description="Basic and acidic residues" evidence="1">
    <location>
        <begin position="11"/>
        <end position="27"/>
    </location>
</feature>
<feature type="non-terminal residue" evidence="2">
    <location>
        <position position="1"/>
    </location>
</feature>
<name>A0A367IPH5_RHIST</name>
<proteinExistence type="predicted"/>
<feature type="region of interest" description="Disordered" evidence="1">
    <location>
        <begin position="1"/>
        <end position="27"/>
    </location>
</feature>
<evidence type="ECO:0008006" key="4">
    <source>
        <dbReference type="Google" id="ProtNLM"/>
    </source>
</evidence>
<dbReference type="Proteomes" id="UP000253551">
    <property type="component" value="Unassembled WGS sequence"/>
</dbReference>